<dbReference type="EMBL" id="VMNF01000011">
    <property type="protein sequence ID" value="TXC00293.1"/>
    <property type="molecule type" value="Genomic_DNA"/>
</dbReference>
<name>A0A5C6SNR5_FUSOC</name>
<comment type="caution">
    <text evidence="2">The sequence shown here is derived from an EMBL/GenBank/DDBJ whole genome shotgun (WGS) entry which is preliminary data.</text>
</comment>
<dbReference type="PANTHER" id="PTHR35870:SF1">
    <property type="entry name" value="PROTEIN, PUTATIVE (AFU_ORTHOLOGUE AFUA_5G03330)-RELATED"/>
    <property type="match status" value="1"/>
</dbReference>
<dbReference type="Proteomes" id="UP000321331">
    <property type="component" value="Unassembled WGS sequence"/>
</dbReference>
<dbReference type="PANTHER" id="PTHR35870">
    <property type="entry name" value="PROTEIN, PUTATIVE (AFU_ORTHOLOGUE AFUA_5G03330)-RELATED"/>
    <property type="match status" value="1"/>
</dbReference>
<dbReference type="AlphaFoldDB" id="A0A5C6SNR5"/>
<organism evidence="2 3">
    <name type="scientific">Fusarium oxysporum f. sp. cubense</name>
    <dbReference type="NCBI Taxonomy" id="61366"/>
    <lineage>
        <taxon>Eukaryota</taxon>
        <taxon>Fungi</taxon>
        <taxon>Dikarya</taxon>
        <taxon>Ascomycota</taxon>
        <taxon>Pezizomycotina</taxon>
        <taxon>Sordariomycetes</taxon>
        <taxon>Hypocreomycetidae</taxon>
        <taxon>Hypocreales</taxon>
        <taxon>Nectriaceae</taxon>
        <taxon>Fusarium</taxon>
        <taxon>Fusarium oxysporum species complex</taxon>
    </lineage>
</organism>
<sequence>MSTEATPTHIAISPHNTGLWGIEQGELAAQRTAELLEKDLALHHVFLNRRGFHDHMLHHILALYGTGANAAQIQKAFDLRHKLQRPVEPRNQAVISDLLGSWQSATQYLGKEEHYPDFLAYFQKKIDDHGYECVVKEYLLKGGTSANDLLVRLHAGVLHPLIQLSYGLEWKQPAIVAEALAQTCVHNLEGLDALLLSSELCAKTVRPATRMPSLLDLYEKTRSDSSLDETVRFQDKDKIEDGILNRAKEAMVSLLQQVHVEDADLEERTAEMFHAIVLVTSSAAIHPPHHVKSDFFLMHHVNSAVMYLTTLQQEWLTREDKRRLLEWKIRMDLIQYVARGRPSISAEAIASYEPKIPSTSSVREIGNRLQDFGDDGHGIKQARATALCHELMKNWEHKPWAILKGDLIWERIQHMVVDALEIPGPLYVRSAGFDEAWKVIPLSNTPCQSAEDLRALQTGSGNSAVAEGVEDN</sequence>
<protein>
    <recommendedName>
        <fullName evidence="4">Oxidoreductase AflY</fullName>
    </recommendedName>
</protein>
<proteinExistence type="predicted"/>
<accession>A0A5C6SNR5</accession>
<keyword evidence="1" id="KW-0560">Oxidoreductase</keyword>
<evidence type="ECO:0000313" key="2">
    <source>
        <dbReference type="EMBL" id="TXC00293.1"/>
    </source>
</evidence>
<evidence type="ECO:0000313" key="3">
    <source>
        <dbReference type="Proteomes" id="UP000321331"/>
    </source>
</evidence>
<dbReference type="GO" id="GO:0016491">
    <property type="term" value="F:oxidoreductase activity"/>
    <property type="evidence" value="ECO:0007669"/>
    <property type="project" value="UniProtKB-KW"/>
</dbReference>
<dbReference type="InterPro" id="IPR025337">
    <property type="entry name" value="Questin_oxidase-like"/>
</dbReference>
<gene>
    <name evidence="2" type="ORF">FocTR4_00013575</name>
</gene>
<evidence type="ECO:0000256" key="1">
    <source>
        <dbReference type="ARBA" id="ARBA00023002"/>
    </source>
</evidence>
<evidence type="ECO:0008006" key="4">
    <source>
        <dbReference type="Google" id="ProtNLM"/>
    </source>
</evidence>
<dbReference type="Pfam" id="PF14027">
    <property type="entry name" value="Questin_oxidase"/>
    <property type="match status" value="1"/>
</dbReference>
<reference evidence="2 3" key="1">
    <citation type="submission" date="2019-07" db="EMBL/GenBank/DDBJ databases">
        <title>The First High-Quality Draft Genome Sequence of the Causal Agent of the Current Panama Disease Epidemic.</title>
        <authorList>
            <person name="Warmington R.J."/>
            <person name="Kay W."/>
            <person name="Jeffries A."/>
            <person name="Bebber D."/>
            <person name="Moore K."/>
            <person name="Studholme D.J."/>
        </authorList>
    </citation>
    <scope>NUCLEOTIDE SEQUENCE [LARGE SCALE GENOMIC DNA]</scope>
    <source>
        <strain evidence="2 3">TR4</strain>
    </source>
</reference>